<dbReference type="RefSeq" id="WP_304121560.1">
    <property type="nucleotide sequence ID" value="NZ_DYZA01000087.1"/>
</dbReference>
<feature type="domain" description="HIT" evidence="5">
    <location>
        <begin position="23"/>
        <end position="133"/>
    </location>
</feature>
<dbReference type="Pfam" id="PF01230">
    <property type="entry name" value="HIT"/>
    <property type="match status" value="1"/>
</dbReference>
<reference evidence="6" key="1">
    <citation type="journal article" date="2021" name="PeerJ">
        <title>Extensive microbial diversity within the chicken gut microbiome revealed by metagenomics and culture.</title>
        <authorList>
            <person name="Gilroy R."/>
            <person name="Ravi A."/>
            <person name="Getino M."/>
            <person name="Pursley I."/>
            <person name="Horton D.L."/>
            <person name="Alikhan N.F."/>
            <person name="Baker D."/>
            <person name="Gharbi K."/>
            <person name="Hall N."/>
            <person name="Watson M."/>
            <person name="Adriaenssens E.M."/>
            <person name="Foster-Nyarko E."/>
            <person name="Jarju S."/>
            <person name="Secka A."/>
            <person name="Antonio M."/>
            <person name="Oren A."/>
            <person name="Chaudhuri R.R."/>
            <person name="La Ragione R."/>
            <person name="Hildebrand F."/>
            <person name="Pallen M.J."/>
        </authorList>
    </citation>
    <scope>NUCLEOTIDE SEQUENCE</scope>
    <source>
        <strain evidence="6">ChiGjej2B2-19336</strain>
    </source>
</reference>
<dbReference type="InterPro" id="IPR052908">
    <property type="entry name" value="AP-4-A_phosphorylase"/>
</dbReference>
<evidence type="ECO:0000313" key="6">
    <source>
        <dbReference type="EMBL" id="HJD96926.1"/>
    </source>
</evidence>
<evidence type="ECO:0000256" key="4">
    <source>
        <dbReference type="PROSITE-ProRule" id="PRU00464"/>
    </source>
</evidence>
<reference evidence="6" key="2">
    <citation type="submission" date="2021-09" db="EMBL/GenBank/DDBJ databases">
        <authorList>
            <person name="Gilroy R."/>
        </authorList>
    </citation>
    <scope>NUCLEOTIDE SEQUENCE</scope>
    <source>
        <strain evidence="6">ChiGjej2B2-19336</strain>
    </source>
</reference>
<dbReference type="GO" id="GO:0003824">
    <property type="term" value="F:catalytic activity"/>
    <property type="evidence" value="ECO:0007669"/>
    <property type="project" value="InterPro"/>
</dbReference>
<evidence type="ECO:0000256" key="1">
    <source>
        <dbReference type="ARBA" id="ARBA00022741"/>
    </source>
</evidence>
<sequence>MKNLWAPWRMQYILGPKPHDGCVLCAPENPAEDEERLIVYRAAHVFVMLNRYPYASGHLMVLPYRHVGDVTDLTAEEASELMEVAQLCCRVLRETCRPQGINVGLNLGAAAGAGLGEHLHMHVVPRWSGDSNFIAVLGDVRVIPEALEETRRRLAPVFAALSACSV</sequence>
<gene>
    <name evidence="6" type="ORF">K8W16_04705</name>
</gene>
<keyword evidence="1" id="KW-0547">Nucleotide-binding</keyword>
<dbReference type="Proteomes" id="UP000698963">
    <property type="component" value="Unassembled WGS sequence"/>
</dbReference>
<feature type="short sequence motif" description="Histidine triad motif" evidence="4">
    <location>
        <begin position="118"/>
        <end position="122"/>
    </location>
</feature>
<dbReference type="PANTHER" id="PTHR42997:SF1">
    <property type="entry name" value="AP-4-A PHOSPHORYLASE"/>
    <property type="match status" value="1"/>
</dbReference>
<dbReference type="CDD" id="cd01275">
    <property type="entry name" value="FHIT"/>
    <property type="match status" value="1"/>
</dbReference>
<accession>A0A921AVP4</accession>
<protein>
    <submittedName>
        <fullName evidence="6">HIT domain-containing protein</fullName>
    </submittedName>
</protein>
<name>A0A921AVP4_9BACT</name>
<proteinExistence type="predicted"/>
<dbReference type="InterPro" id="IPR039383">
    <property type="entry name" value="FHIT"/>
</dbReference>
<dbReference type="InterPro" id="IPR011146">
    <property type="entry name" value="HIT-like"/>
</dbReference>
<feature type="binding site" evidence="3">
    <location>
        <position position="50"/>
    </location>
    <ligand>
        <name>substrate</name>
    </ligand>
</feature>
<organism evidence="6 7">
    <name type="scientific">Mailhella massiliensis</name>
    <dbReference type="NCBI Taxonomy" id="1903261"/>
    <lineage>
        <taxon>Bacteria</taxon>
        <taxon>Pseudomonadati</taxon>
        <taxon>Thermodesulfobacteriota</taxon>
        <taxon>Desulfovibrionia</taxon>
        <taxon>Desulfovibrionales</taxon>
        <taxon>Desulfovibrionaceae</taxon>
        <taxon>Mailhella</taxon>
    </lineage>
</organism>
<dbReference type="InterPro" id="IPR036265">
    <property type="entry name" value="HIT-like_sf"/>
</dbReference>
<dbReference type="Gene3D" id="3.30.428.10">
    <property type="entry name" value="HIT-like"/>
    <property type="match status" value="1"/>
</dbReference>
<evidence type="ECO:0000259" key="5">
    <source>
        <dbReference type="PROSITE" id="PS51084"/>
    </source>
</evidence>
<feature type="active site" description="Tele-AMP-histidine intermediate" evidence="2">
    <location>
        <position position="120"/>
    </location>
</feature>
<dbReference type="EMBL" id="DYZA01000087">
    <property type="protein sequence ID" value="HJD96926.1"/>
    <property type="molecule type" value="Genomic_DNA"/>
</dbReference>
<evidence type="ECO:0000313" key="7">
    <source>
        <dbReference type="Proteomes" id="UP000698963"/>
    </source>
</evidence>
<dbReference type="GO" id="GO:0000166">
    <property type="term" value="F:nucleotide binding"/>
    <property type="evidence" value="ECO:0007669"/>
    <property type="project" value="UniProtKB-KW"/>
</dbReference>
<dbReference type="PANTHER" id="PTHR42997">
    <property type="entry name" value="HIT FAMILY HYDROLASE"/>
    <property type="match status" value="1"/>
</dbReference>
<comment type="caution">
    <text evidence="6">The sequence shown here is derived from an EMBL/GenBank/DDBJ whole genome shotgun (WGS) entry which is preliminary data.</text>
</comment>
<dbReference type="AlphaFoldDB" id="A0A921AVP4"/>
<evidence type="ECO:0000256" key="3">
    <source>
        <dbReference type="PIRSR" id="PIRSR639383-2"/>
    </source>
</evidence>
<dbReference type="PROSITE" id="PS51084">
    <property type="entry name" value="HIT_2"/>
    <property type="match status" value="1"/>
</dbReference>
<dbReference type="SUPFAM" id="SSF54197">
    <property type="entry name" value="HIT-like"/>
    <property type="match status" value="1"/>
</dbReference>
<evidence type="ECO:0000256" key="2">
    <source>
        <dbReference type="PIRSR" id="PIRSR639383-1"/>
    </source>
</evidence>
<feature type="binding site" evidence="3">
    <location>
        <position position="122"/>
    </location>
    <ligand>
        <name>substrate</name>
    </ligand>
</feature>